<dbReference type="InterPro" id="IPR023696">
    <property type="entry name" value="Ureohydrolase_dom_sf"/>
</dbReference>
<dbReference type="Gramene" id="Psat06G0586400-T3">
    <property type="protein sequence ID" value="KAI5401176.1"/>
    <property type="gene ID" value="KIW84_065864"/>
</dbReference>
<evidence type="ECO:0000313" key="10">
    <source>
        <dbReference type="EMBL" id="KAI5401174.1"/>
    </source>
</evidence>
<dbReference type="GO" id="GO:0033389">
    <property type="term" value="P:putrescine biosynthetic process from arginine, via agmatine"/>
    <property type="evidence" value="ECO:0007669"/>
    <property type="project" value="TreeGrafter"/>
</dbReference>
<evidence type="ECO:0000256" key="2">
    <source>
        <dbReference type="ARBA" id="ARBA00005098"/>
    </source>
</evidence>
<keyword evidence="5" id="KW-0479">Metal-binding</keyword>
<gene>
    <name evidence="10" type="ORF">KIW84_065864</name>
</gene>
<evidence type="ECO:0000313" key="11">
    <source>
        <dbReference type="Proteomes" id="UP001058974"/>
    </source>
</evidence>
<comment type="caution">
    <text evidence="10">The sequence shown here is derived from an EMBL/GenBank/DDBJ whole genome shotgun (WGS) entry which is preliminary data.</text>
</comment>
<evidence type="ECO:0000256" key="1">
    <source>
        <dbReference type="ARBA" id="ARBA00001936"/>
    </source>
</evidence>
<dbReference type="PROSITE" id="PS51409">
    <property type="entry name" value="ARGINASE_2"/>
    <property type="match status" value="1"/>
</dbReference>
<keyword evidence="6" id="KW-0378">Hydrolase</keyword>
<dbReference type="Proteomes" id="UP001058974">
    <property type="component" value="Chromosome 6"/>
</dbReference>
<keyword evidence="7" id="KW-0464">Manganese</keyword>
<keyword evidence="11" id="KW-1185">Reference proteome</keyword>
<comment type="catalytic activity">
    <reaction evidence="8">
        <text>L-arginine + H2O = urea + L-ornithine</text>
        <dbReference type="Rhea" id="RHEA:20569"/>
        <dbReference type="ChEBI" id="CHEBI:15377"/>
        <dbReference type="ChEBI" id="CHEBI:16199"/>
        <dbReference type="ChEBI" id="CHEBI:32682"/>
        <dbReference type="ChEBI" id="CHEBI:46911"/>
        <dbReference type="EC" id="3.5.3.1"/>
    </reaction>
</comment>
<accession>A0A9D4WE54</accession>
<dbReference type="GO" id="GO:0008783">
    <property type="term" value="F:agmatinase activity"/>
    <property type="evidence" value="ECO:0007669"/>
    <property type="project" value="TreeGrafter"/>
</dbReference>
<evidence type="ECO:0000256" key="6">
    <source>
        <dbReference type="ARBA" id="ARBA00022801"/>
    </source>
</evidence>
<dbReference type="EMBL" id="JAMSHJ010000006">
    <property type="protein sequence ID" value="KAI5401174.1"/>
    <property type="molecule type" value="Genomic_DNA"/>
</dbReference>
<dbReference type="EMBL" id="JAMSHJ010000006">
    <property type="protein sequence ID" value="KAI5401176.1"/>
    <property type="molecule type" value="Genomic_DNA"/>
</dbReference>
<feature type="non-terminal residue" evidence="10">
    <location>
        <position position="1"/>
    </location>
</feature>
<organism evidence="10 11">
    <name type="scientific">Pisum sativum</name>
    <name type="common">Garden pea</name>
    <name type="synonym">Lathyrus oleraceus</name>
    <dbReference type="NCBI Taxonomy" id="3888"/>
    <lineage>
        <taxon>Eukaryota</taxon>
        <taxon>Viridiplantae</taxon>
        <taxon>Streptophyta</taxon>
        <taxon>Embryophyta</taxon>
        <taxon>Tracheophyta</taxon>
        <taxon>Spermatophyta</taxon>
        <taxon>Magnoliopsida</taxon>
        <taxon>eudicotyledons</taxon>
        <taxon>Gunneridae</taxon>
        <taxon>Pentapetalae</taxon>
        <taxon>rosids</taxon>
        <taxon>fabids</taxon>
        <taxon>Fabales</taxon>
        <taxon>Fabaceae</taxon>
        <taxon>Papilionoideae</taxon>
        <taxon>50 kb inversion clade</taxon>
        <taxon>NPAAA clade</taxon>
        <taxon>Hologalegina</taxon>
        <taxon>IRL clade</taxon>
        <taxon>Fabeae</taxon>
        <taxon>Lathyrus</taxon>
    </lineage>
</organism>
<name>A0A9D4WE54_PEA</name>
<reference evidence="10 11" key="1">
    <citation type="journal article" date="2022" name="Nat. Genet.">
        <title>Improved pea reference genome and pan-genome highlight genomic features and evolutionary characteristics.</title>
        <authorList>
            <person name="Yang T."/>
            <person name="Liu R."/>
            <person name="Luo Y."/>
            <person name="Hu S."/>
            <person name="Wang D."/>
            <person name="Wang C."/>
            <person name="Pandey M.K."/>
            <person name="Ge S."/>
            <person name="Xu Q."/>
            <person name="Li N."/>
            <person name="Li G."/>
            <person name="Huang Y."/>
            <person name="Saxena R.K."/>
            <person name="Ji Y."/>
            <person name="Li M."/>
            <person name="Yan X."/>
            <person name="He Y."/>
            <person name="Liu Y."/>
            <person name="Wang X."/>
            <person name="Xiang C."/>
            <person name="Varshney R.K."/>
            <person name="Ding H."/>
            <person name="Gao S."/>
            <person name="Zong X."/>
        </authorList>
    </citation>
    <scope>NUCLEOTIDE SEQUENCE [LARGE SCALE GENOMIC DNA]</scope>
    <source>
        <strain evidence="10 11">cv. Zhongwan 6</strain>
    </source>
</reference>
<proteinExistence type="inferred from homology"/>
<sequence>IEFHNLVIEVIAIFLFYPIERVEKSKMMSIVARRGFKQTLERTTRLIDHSPLLLQGKENCKMISSTTGLGSNFFQVHEAVTKLTKDGQESVLNASLTYLNEKAKLKAKIARGLLGGAIATPTLLGVPLGHNASYHEGVIFAPPRIRKAIWDGSKYSTTEEGKNLIDPRVFADVGDVPIQDMQNLGVNEARLMDFISDSVKIVMNHTPLRPLILGGDHSVSYPVVRAISEKLGGPIDILHFDAHPDLYENFEDNYYSHASQFAQIVEGKHVNRLVQVGIRSITAQARQHGEKYGIEIHEMRNFAKERDYLENLALGTSEGVKGVYVSINVNSLDPAYAHGVSHIESGGLSLRDVLNILHNLKGNIVGGGVVEYNPQRDATNNMSALVTAKLVKELAAKISK</sequence>
<dbReference type="SUPFAM" id="SSF52768">
    <property type="entry name" value="Arginase/deacetylase"/>
    <property type="match status" value="1"/>
</dbReference>
<evidence type="ECO:0000256" key="9">
    <source>
        <dbReference type="PROSITE-ProRule" id="PRU00742"/>
    </source>
</evidence>
<evidence type="ECO:0000256" key="8">
    <source>
        <dbReference type="ARBA" id="ARBA00047391"/>
    </source>
</evidence>
<dbReference type="EC" id="3.5.3.1" evidence="3"/>
<dbReference type="InterPro" id="IPR006035">
    <property type="entry name" value="Ureohydrolase"/>
</dbReference>
<keyword evidence="4" id="KW-0056">Arginine metabolism</keyword>
<dbReference type="PANTHER" id="PTHR11358">
    <property type="entry name" value="ARGINASE/AGMATINASE"/>
    <property type="match status" value="1"/>
</dbReference>
<evidence type="ECO:0000256" key="5">
    <source>
        <dbReference type="ARBA" id="ARBA00022723"/>
    </source>
</evidence>
<dbReference type="GO" id="GO:0004053">
    <property type="term" value="F:arginase activity"/>
    <property type="evidence" value="ECO:0007669"/>
    <property type="project" value="UniProtKB-EC"/>
</dbReference>
<dbReference type="FunFam" id="3.40.800.10:FF:000007">
    <property type="entry name" value="Arginase 1, mitochondrial"/>
    <property type="match status" value="1"/>
</dbReference>
<dbReference type="Gene3D" id="3.40.800.10">
    <property type="entry name" value="Ureohydrolase domain"/>
    <property type="match status" value="1"/>
</dbReference>
<comment type="similarity">
    <text evidence="9">Belongs to the arginase family.</text>
</comment>
<evidence type="ECO:0000256" key="4">
    <source>
        <dbReference type="ARBA" id="ARBA00022503"/>
    </source>
</evidence>
<dbReference type="PANTHER" id="PTHR11358:SF26">
    <property type="entry name" value="GUANIDINO ACID HYDROLASE, MITOCHONDRIAL"/>
    <property type="match status" value="1"/>
</dbReference>
<comment type="pathway">
    <text evidence="2">Nitrogen metabolism; urea cycle; L-ornithine and urea from L-arginine: step 1/1.</text>
</comment>
<dbReference type="Pfam" id="PF00491">
    <property type="entry name" value="Arginase"/>
    <property type="match status" value="1"/>
</dbReference>
<dbReference type="Gramene" id="Psat06G0586400-T1">
    <property type="protein sequence ID" value="KAI5401174.1"/>
    <property type="gene ID" value="KIW84_065864"/>
</dbReference>
<comment type="cofactor">
    <cofactor evidence="1">
        <name>Mn(2+)</name>
        <dbReference type="ChEBI" id="CHEBI:29035"/>
    </cofactor>
</comment>
<protein>
    <recommendedName>
        <fullName evidence="3">arginase</fullName>
        <ecNumber evidence="3">3.5.3.1</ecNumber>
    </recommendedName>
</protein>
<evidence type="ECO:0000256" key="7">
    <source>
        <dbReference type="ARBA" id="ARBA00023211"/>
    </source>
</evidence>
<dbReference type="AlphaFoldDB" id="A0A9D4WE54"/>
<evidence type="ECO:0000256" key="3">
    <source>
        <dbReference type="ARBA" id="ARBA00012168"/>
    </source>
</evidence>
<dbReference type="GO" id="GO:0046872">
    <property type="term" value="F:metal ion binding"/>
    <property type="evidence" value="ECO:0007669"/>
    <property type="project" value="UniProtKB-KW"/>
</dbReference>